<dbReference type="SUPFAM" id="SSF53822">
    <property type="entry name" value="Periplasmic binding protein-like I"/>
    <property type="match status" value="1"/>
</dbReference>
<reference evidence="1 2" key="1">
    <citation type="submission" date="2012-06" db="EMBL/GenBank/DDBJ databases">
        <title>Draft Genome Sequence of Lactobacillus pasteurii CRBIP 24.76T.</title>
        <authorList>
            <person name="Cousin S."/>
            <person name="Bouchier C."/>
            <person name="Loux V."/>
            <person name="Ma L."/>
            <person name="Creno S."/>
            <person name="Bizet C."/>
            <person name="Clermont D."/>
        </authorList>
    </citation>
    <scope>NUCLEOTIDE SEQUENCE [LARGE SCALE GENOMIC DNA]</scope>
    <source>
        <strain evidence="2">CRBIP 24.76T</strain>
    </source>
</reference>
<dbReference type="Gene3D" id="3.40.50.2300">
    <property type="match status" value="2"/>
</dbReference>
<evidence type="ECO:0000313" key="2">
    <source>
        <dbReference type="Proteomes" id="UP000009311"/>
    </source>
</evidence>
<dbReference type="RefSeq" id="WP_009559200.1">
    <property type="nucleotide sequence ID" value="NZ_AYZN01000007.1"/>
</dbReference>
<dbReference type="InterPro" id="IPR028082">
    <property type="entry name" value="Peripla_BP_I"/>
</dbReference>
<dbReference type="CDD" id="cd06325">
    <property type="entry name" value="PBP1_ABC_unchar_transporter"/>
    <property type="match status" value="1"/>
</dbReference>
<dbReference type="PATRIC" id="fig|1423790.3.peg.1711"/>
<protein>
    <submittedName>
        <fullName evidence="1">ABC transporter substrate binding protein</fullName>
    </submittedName>
</protein>
<dbReference type="PANTHER" id="PTHR35271">
    <property type="entry name" value="ABC TRANSPORTER, SUBSTRATE-BINDING LIPOPROTEIN-RELATED"/>
    <property type="match status" value="1"/>
</dbReference>
<dbReference type="Pfam" id="PF04392">
    <property type="entry name" value="ABC_sub_bind"/>
    <property type="match status" value="1"/>
</dbReference>
<proteinExistence type="predicted"/>
<dbReference type="Proteomes" id="UP000009311">
    <property type="component" value="Unassembled WGS sequence"/>
</dbReference>
<dbReference type="InterPro" id="IPR047776">
    <property type="entry name" value="ABC_SBP_TrpX-like"/>
</dbReference>
<dbReference type="STRING" id="1423790.BN53_00750"/>
<dbReference type="eggNOG" id="COG2984">
    <property type="taxonomic scope" value="Bacteria"/>
</dbReference>
<dbReference type="InterPro" id="IPR007487">
    <property type="entry name" value="ABC_transpt-TYRBP-like"/>
</dbReference>
<organism evidence="1 2">
    <name type="scientific">Lactobacillus pasteurii DSM 23907 = CRBIP 24.76</name>
    <dbReference type="NCBI Taxonomy" id="1423790"/>
    <lineage>
        <taxon>Bacteria</taxon>
        <taxon>Bacillati</taxon>
        <taxon>Bacillota</taxon>
        <taxon>Bacilli</taxon>
        <taxon>Lactobacillales</taxon>
        <taxon>Lactobacillaceae</taxon>
        <taxon>Lactobacillus</taxon>
    </lineage>
</organism>
<comment type="caution">
    <text evidence="1">The sequence shown here is derived from an EMBL/GenBank/DDBJ whole genome shotgun (WGS) entry which is preliminary data.</text>
</comment>
<dbReference type="AlphaFoldDB" id="I7LD76"/>
<dbReference type="OrthoDB" id="9776955at2"/>
<evidence type="ECO:0000313" key="1">
    <source>
        <dbReference type="EMBL" id="CCI84648.1"/>
    </source>
</evidence>
<dbReference type="NCBIfam" id="NF041285">
    <property type="entry name" value="ABC_SBP_TrpX"/>
    <property type="match status" value="1"/>
</dbReference>
<accession>I7LD76</accession>
<keyword evidence="2" id="KW-1185">Reference proteome</keyword>
<dbReference type="PANTHER" id="PTHR35271:SF1">
    <property type="entry name" value="ABC TRANSPORTER, SUBSTRATE-BINDING LIPOPROTEIN"/>
    <property type="match status" value="1"/>
</dbReference>
<gene>
    <name evidence="1" type="ORF">BN53_00750</name>
</gene>
<name>I7LD76_9LACO</name>
<dbReference type="EMBL" id="CAKD01000008">
    <property type="protein sequence ID" value="CCI84648.1"/>
    <property type="molecule type" value="Genomic_DNA"/>
</dbReference>
<sequence length="328" mass="34876">MKRLIGTIVALFAFLVLAFFKEEPQSSSKNLSIGILQTVSHPALDQIHQGILKGLADSGYHQGKNLKVYFENAQGDQSNLKTMSDQFQNKHVALTIGIATPAVQALANEAGLAPVIMGAVSDPLGTGLVKSLKHPGGKVTGVQDMQPTAVQLSLFKQIIPHIKTIGVMYTSSDDSSTAEYRHFKQLAEKMGIKVIPYTITSTNDIEQVAQTMAGKVQAVYVPTDNNVASGIATLLKATNAAKIPVIPAADTMVKSGGLITKSVSQFDMGVLTGKMAAKILKGADPAKTPVERVTSYETVINQKAADKLGIDIPASLIKDAQKKGRIIK</sequence>